<dbReference type="SUPFAM" id="SSF53335">
    <property type="entry name" value="S-adenosyl-L-methionine-dependent methyltransferases"/>
    <property type="match status" value="1"/>
</dbReference>
<dbReference type="Gene3D" id="3.40.50.150">
    <property type="entry name" value="Vaccinia Virus protein VP39"/>
    <property type="match status" value="1"/>
</dbReference>
<gene>
    <name evidence="2" type="ORF">Slin15195_G047210</name>
</gene>
<evidence type="ECO:0000313" key="3">
    <source>
        <dbReference type="Proteomes" id="UP001056384"/>
    </source>
</evidence>
<dbReference type="CDD" id="cd02440">
    <property type="entry name" value="AdoMet_MTases"/>
    <property type="match status" value="1"/>
</dbReference>
<dbReference type="PANTHER" id="PTHR42912:SF80">
    <property type="entry name" value="METHYLTRANSFERASE DOMAIN-CONTAINING PROTEIN"/>
    <property type="match status" value="1"/>
</dbReference>
<reference evidence="2" key="1">
    <citation type="submission" date="2022-06" db="EMBL/GenBank/DDBJ databases">
        <title>Complete genome sequences of two strains of the flax pathogen Septoria linicola.</title>
        <authorList>
            <person name="Lapalu N."/>
            <person name="Simon A."/>
            <person name="Demenou B."/>
            <person name="Paumier D."/>
            <person name="Guillot M.-P."/>
            <person name="Gout L."/>
            <person name="Valade R."/>
        </authorList>
    </citation>
    <scope>NUCLEOTIDE SEQUENCE</scope>
    <source>
        <strain evidence="2">SE15195</strain>
    </source>
</reference>
<dbReference type="PANTHER" id="PTHR42912">
    <property type="entry name" value="METHYLTRANSFERASE"/>
    <property type="match status" value="1"/>
</dbReference>
<dbReference type="Pfam" id="PF13649">
    <property type="entry name" value="Methyltransf_25"/>
    <property type="match status" value="1"/>
</dbReference>
<dbReference type="Proteomes" id="UP001056384">
    <property type="component" value="Chromosome 3"/>
</dbReference>
<dbReference type="AlphaFoldDB" id="A0A9Q9ASV5"/>
<evidence type="ECO:0000259" key="1">
    <source>
        <dbReference type="Pfam" id="PF13649"/>
    </source>
</evidence>
<dbReference type="InterPro" id="IPR041698">
    <property type="entry name" value="Methyltransf_25"/>
</dbReference>
<dbReference type="GO" id="GO:0032259">
    <property type="term" value="P:methylation"/>
    <property type="evidence" value="ECO:0007669"/>
    <property type="project" value="UniProtKB-KW"/>
</dbReference>
<keyword evidence="3" id="KW-1185">Reference proteome</keyword>
<dbReference type="InterPro" id="IPR050508">
    <property type="entry name" value="Methyltransf_Superfamily"/>
</dbReference>
<protein>
    <submittedName>
        <fullName evidence="2">S-adenosyl-L-methionine-dependent methyltransferase, Methyltransferase domain 25</fullName>
    </submittedName>
</protein>
<keyword evidence="2" id="KW-0808">Transferase</keyword>
<dbReference type="InterPro" id="IPR029063">
    <property type="entry name" value="SAM-dependent_MTases_sf"/>
</dbReference>
<sequence length="300" mass="32724">MALEYGTQLESFAACQLKYSDKSITFAMTDQSSKWSATAQAYSSKIVEVTSQGGQALLELINTIDPPKGTSVVLDSGAGTGVLTSLLADRYPGVQTTAADYAPAMLEILKQKKVPNVQTIVVDAGKDHVAQGLEADSYSHALSTFMVQFIPGDDGPQTAIREMFRVLKPGGIIGIAIWSKNLIGEPWDVACKKLDPEYTPSDLPFARTMKSLEDLEMAYVDAGFVDVSSRETEMYLEFESGKAFADYFLDSKNPPFISIQRAWRGDVEDVRDELARVTTEHYGDGKIYMVAACSVGRKPA</sequence>
<keyword evidence="2" id="KW-0489">Methyltransferase</keyword>
<evidence type="ECO:0000313" key="2">
    <source>
        <dbReference type="EMBL" id="USW51402.1"/>
    </source>
</evidence>
<feature type="domain" description="Methyltransferase" evidence="1">
    <location>
        <begin position="73"/>
        <end position="171"/>
    </location>
</feature>
<dbReference type="EMBL" id="CP099420">
    <property type="protein sequence ID" value="USW51402.1"/>
    <property type="molecule type" value="Genomic_DNA"/>
</dbReference>
<name>A0A9Q9ASV5_9PEZI</name>
<organism evidence="2 3">
    <name type="scientific">Septoria linicola</name>
    <dbReference type="NCBI Taxonomy" id="215465"/>
    <lineage>
        <taxon>Eukaryota</taxon>
        <taxon>Fungi</taxon>
        <taxon>Dikarya</taxon>
        <taxon>Ascomycota</taxon>
        <taxon>Pezizomycotina</taxon>
        <taxon>Dothideomycetes</taxon>
        <taxon>Dothideomycetidae</taxon>
        <taxon>Mycosphaerellales</taxon>
        <taxon>Mycosphaerellaceae</taxon>
        <taxon>Septoria</taxon>
    </lineage>
</organism>
<dbReference type="GO" id="GO:0008168">
    <property type="term" value="F:methyltransferase activity"/>
    <property type="evidence" value="ECO:0007669"/>
    <property type="project" value="UniProtKB-KW"/>
</dbReference>
<accession>A0A9Q9ASV5</accession>
<proteinExistence type="predicted"/>